<keyword evidence="2" id="KW-1185">Reference proteome</keyword>
<accession>A0ABD0KB97</accession>
<dbReference type="AlphaFoldDB" id="A0ABD0KB97"/>
<dbReference type="Proteomes" id="UP001519460">
    <property type="component" value="Unassembled WGS sequence"/>
</dbReference>
<name>A0ABD0KB97_9CAEN</name>
<sequence>MVTSACRKPKKITVRSELPCIYLFDNYTPFQSAVRVCTCHPGTASHPLLDSYPTEGVSWEFPGVSFGGAARHPGCKRPPVCQPMAAVHKAAPATYHRSPANIRHS</sequence>
<reference evidence="1 2" key="1">
    <citation type="journal article" date="2023" name="Sci. Data">
        <title>Genome assembly of the Korean intertidal mud-creeper Batillaria attramentaria.</title>
        <authorList>
            <person name="Patra A.K."/>
            <person name="Ho P.T."/>
            <person name="Jun S."/>
            <person name="Lee S.J."/>
            <person name="Kim Y."/>
            <person name="Won Y.J."/>
        </authorList>
    </citation>
    <scope>NUCLEOTIDE SEQUENCE [LARGE SCALE GENOMIC DNA]</scope>
    <source>
        <strain evidence="1">Wonlab-2016</strain>
    </source>
</reference>
<evidence type="ECO:0000313" key="2">
    <source>
        <dbReference type="Proteomes" id="UP001519460"/>
    </source>
</evidence>
<organism evidence="1 2">
    <name type="scientific">Batillaria attramentaria</name>
    <dbReference type="NCBI Taxonomy" id="370345"/>
    <lineage>
        <taxon>Eukaryota</taxon>
        <taxon>Metazoa</taxon>
        <taxon>Spiralia</taxon>
        <taxon>Lophotrochozoa</taxon>
        <taxon>Mollusca</taxon>
        <taxon>Gastropoda</taxon>
        <taxon>Caenogastropoda</taxon>
        <taxon>Sorbeoconcha</taxon>
        <taxon>Cerithioidea</taxon>
        <taxon>Batillariidae</taxon>
        <taxon>Batillaria</taxon>
    </lineage>
</organism>
<dbReference type="EMBL" id="JACVVK020000211">
    <property type="protein sequence ID" value="KAK7484358.1"/>
    <property type="molecule type" value="Genomic_DNA"/>
</dbReference>
<comment type="caution">
    <text evidence="1">The sequence shown here is derived from an EMBL/GenBank/DDBJ whole genome shotgun (WGS) entry which is preliminary data.</text>
</comment>
<proteinExistence type="predicted"/>
<gene>
    <name evidence="1" type="ORF">BaRGS_00024363</name>
</gene>
<protein>
    <submittedName>
        <fullName evidence="1">Uncharacterized protein</fullName>
    </submittedName>
</protein>
<evidence type="ECO:0000313" key="1">
    <source>
        <dbReference type="EMBL" id="KAK7484358.1"/>
    </source>
</evidence>